<dbReference type="InterPro" id="IPR008271">
    <property type="entry name" value="Ser/Thr_kinase_AS"/>
</dbReference>
<dbReference type="InterPro" id="IPR011009">
    <property type="entry name" value="Kinase-like_dom_sf"/>
</dbReference>
<dbReference type="InterPro" id="IPR017441">
    <property type="entry name" value="Protein_kinase_ATP_BS"/>
</dbReference>
<comment type="similarity">
    <text evidence="2">In the N-terminal section; belongs to the leguminous lectin family.</text>
</comment>
<evidence type="ECO:0000313" key="27">
    <source>
        <dbReference type="Proteomes" id="UP000626092"/>
    </source>
</evidence>
<evidence type="ECO:0000256" key="5">
    <source>
        <dbReference type="ARBA" id="ARBA00022475"/>
    </source>
</evidence>
<reference evidence="26" key="1">
    <citation type="submission" date="2019-11" db="EMBL/GenBank/DDBJ databases">
        <authorList>
            <person name="Liu Y."/>
            <person name="Hou J."/>
            <person name="Li T.-Q."/>
            <person name="Guan C.-H."/>
            <person name="Wu X."/>
            <person name="Wu H.-Z."/>
            <person name="Ling F."/>
            <person name="Zhang R."/>
            <person name="Shi X.-G."/>
            <person name="Ren J.-P."/>
            <person name="Chen E.-F."/>
            <person name="Sun J.-M."/>
        </authorList>
    </citation>
    <scope>NUCLEOTIDE SEQUENCE</scope>
    <source>
        <strain evidence="26">Adult_tree_wgs_1</strain>
        <tissue evidence="26">Leaves</tissue>
    </source>
</reference>
<evidence type="ECO:0000256" key="12">
    <source>
        <dbReference type="ARBA" id="ARBA00022741"/>
    </source>
</evidence>
<dbReference type="FunFam" id="3.30.200.20:FF:000178">
    <property type="entry name" value="serine/threonine-protein kinase PBS1-like"/>
    <property type="match status" value="2"/>
</dbReference>
<dbReference type="OrthoDB" id="4062651at2759"/>
<evidence type="ECO:0000256" key="13">
    <source>
        <dbReference type="ARBA" id="ARBA00022777"/>
    </source>
</evidence>
<dbReference type="Pfam" id="PF08276">
    <property type="entry name" value="PAN_2"/>
    <property type="match status" value="1"/>
</dbReference>
<dbReference type="InterPro" id="IPR000719">
    <property type="entry name" value="Prot_kinase_dom"/>
</dbReference>
<keyword evidence="19" id="KW-0325">Glycoprotein</keyword>
<evidence type="ECO:0000256" key="16">
    <source>
        <dbReference type="ARBA" id="ARBA00023136"/>
    </source>
</evidence>
<feature type="domain" description="Protein kinase" evidence="24">
    <location>
        <begin position="311"/>
        <end position="594"/>
    </location>
</feature>
<comment type="caution">
    <text evidence="26">The sequence shown here is derived from an EMBL/GenBank/DDBJ whole genome shotgun (WGS) entry which is preliminary data.</text>
</comment>
<organism evidence="26 27">
    <name type="scientific">Rhododendron simsii</name>
    <name type="common">Sims's rhododendron</name>
    <dbReference type="NCBI Taxonomy" id="118357"/>
    <lineage>
        <taxon>Eukaryota</taxon>
        <taxon>Viridiplantae</taxon>
        <taxon>Streptophyta</taxon>
        <taxon>Embryophyta</taxon>
        <taxon>Tracheophyta</taxon>
        <taxon>Spermatophyta</taxon>
        <taxon>Magnoliopsida</taxon>
        <taxon>eudicotyledons</taxon>
        <taxon>Gunneridae</taxon>
        <taxon>Pentapetalae</taxon>
        <taxon>asterids</taxon>
        <taxon>Ericales</taxon>
        <taxon>Ericaceae</taxon>
        <taxon>Ericoideae</taxon>
        <taxon>Rhodoreae</taxon>
        <taxon>Rhododendron</taxon>
    </lineage>
</organism>
<dbReference type="FunFam" id="1.10.510.10:FF:000240">
    <property type="entry name" value="Lectin-domain containing receptor kinase A4.3"/>
    <property type="match status" value="1"/>
</dbReference>
<keyword evidence="5" id="KW-1003">Cell membrane</keyword>
<comment type="catalytic activity">
    <reaction evidence="20">
        <text>L-threonyl-[protein] + ATP = O-phospho-L-threonyl-[protein] + ADP + H(+)</text>
        <dbReference type="Rhea" id="RHEA:46608"/>
        <dbReference type="Rhea" id="RHEA-COMP:11060"/>
        <dbReference type="Rhea" id="RHEA-COMP:11605"/>
        <dbReference type="ChEBI" id="CHEBI:15378"/>
        <dbReference type="ChEBI" id="CHEBI:30013"/>
        <dbReference type="ChEBI" id="CHEBI:30616"/>
        <dbReference type="ChEBI" id="CHEBI:61977"/>
        <dbReference type="ChEBI" id="CHEBI:456216"/>
        <dbReference type="EC" id="2.7.11.1"/>
    </reaction>
</comment>
<evidence type="ECO:0000256" key="2">
    <source>
        <dbReference type="ARBA" id="ARBA00008536"/>
    </source>
</evidence>
<keyword evidence="7" id="KW-0597">Phosphoprotein</keyword>
<keyword evidence="13" id="KW-0418">Kinase</keyword>
<evidence type="ECO:0000256" key="17">
    <source>
        <dbReference type="ARBA" id="ARBA00023157"/>
    </source>
</evidence>
<keyword evidence="10" id="KW-0732">Signal</keyword>
<keyword evidence="16 23" id="KW-0472">Membrane</keyword>
<sequence>MFSLSVEHYHLVGYLEAYRPLLYYETILAEIPKRPMMDEEAYVAFKNGSFNGQHISVGSTAQFMRLEPDGHLNVYEWGGAEWMTMADLLSSSIGNGDCRYPMACGKYGICSANGQCSCFEGSSNETGNFKQMNDKQPNLGCSLVTPISCNYSQYSLLELKNTGYFNYRLDDQTTLVDCKNACLRNCSCKAAIYAFADLYELKSGCMLLDEVVSLINNEGGSNVSVLLKVLQNSPPKQSSPTDFPRKKSRHGKIILGFSLGALIGVCLLVGSCIFVFKSKGKEEELDDGFSFDKVPGMPTRFLYDGLKTATNDFSNKLGVGGFGSVFRGTLSDGTEVAVQRLDGLSQIKKSFLAEVQTIGNIHHVNLVRLIGFCAENSNRLLVYEYMCNGSLDRWLFKGHQKLTLGWIFKIHHELTLGWESRRKIIADIAKGLAYLHEECRQKIYHLDIKPQNIRLDENSNAKVSDFGLAKLIDKDQSQVLATLAGTPGYMAPEWLSSIITEKVDVYSFGVVVLEILCGRKNLDRSQPEEDRHLFKRKGEEGQLLDMVDKYNANMQVLEELVSVQDNLDYNFINAPARRTVAATGEDMYAIHDGTTLFAVDLSGPRKRGKAELDDEFSVHNIPGMPTQFSYNDLKTATNDFNNKLGEGGFGSVFKGTLSDGTEVAVKRFAGLSQIKKSFLAEVQTIGIIHHVNLVKLIGFCAENSNRLLVYKYMSNGSLDRWIFKRHQELTLGWESRRKIIADIAKGLAYLHEGCRQKIYHLDVKPQNILLDENFEAKVSDFGLAKLIDKDQSRIVATLRGTPGYMAPEWLSSIITEKVDVYSFGVVVLEILCGRKNLDRSQPEEEMHLLGLFKRKGEEGQLLDMVDKYNADMQLHGAEVVEMMKLAVWCLQSDYQRRPSMTVAVQVLEGSVSVQDNLDYDFINAPARRTMAARGEDVHAIDDGTPLLASVLSGPR</sequence>
<evidence type="ECO:0000256" key="4">
    <source>
        <dbReference type="ARBA" id="ARBA00012513"/>
    </source>
</evidence>
<evidence type="ECO:0000256" key="9">
    <source>
        <dbReference type="ARBA" id="ARBA00022692"/>
    </source>
</evidence>
<evidence type="ECO:0000256" key="21">
    <source>
        <dbReference type="ARBA" id="ARBA00048679"/>
    </source>
</evidence>
<dbReference type="FunFam" id="1.10.510.10:FF:000248">
    <property type="entry name" value="S-receptor-like kinase 5"/>
    <property type="match status" value="1"/>
</dbReference>
<dbReference type="PANTHER" id="PTHR47976:SF30">
    <property type="entry name" value="RECEPTOR-LIKE SERINE_THREONINE-PROTEIN KINASE"/>
    <property type="match status" value="1"/>
</dbReference>
<evidence type="ECO:0000259" key="25">
    <source>
        <dbReference type="PROSITE" id="PS50948"/>
    </source>
</evidence>
<keyword evidence="12 22" id="KW-0547">Nucleotide-binding</keyword>
<dbReference type="GO" id="GO:0005524">
    <property type="term" value="F:ATP binding"/>
    <property type="evidence" value="ECO:0007669"/>
    <property type="project" value="UniProtKB-UniRule"/>
</dbReference>
<evidence type="ECO:0000256" key="8">
    <source>
        <dbReference type="ARBA" id="ARBA00022679"/>
    </source>
</evidence>
<evidence type="ECO:0000256" key="6">
    <source>
        <dbReference type="ARBA" id="ARBA00022527"/>
    </source>
</evidence>
<dbReference type="Gene3D" id="3.30.200.20">
    <property type="entry name" value="Phosphorylase Kinase, domain 1"/>
    <property type="match status" value="2"/>
</dbReference>
<feature type="transmembrane region" description="Helical" evidence="23">
    <location>
        <begin position="253"/>
        <end position="276"/>
    </location>
</feature>
<keyword evidence="11" id="KW-0430">Lectin</keyword>
<dbReference type="GO" id="GO:0005886">
    <property type="term" value="C:plasma membrane"/>
    <property type="evidence" value="ECO:0007669"/>
    <property type="project" value="UniProtKB-SubCell"/>
</dbReference>
<keyword evidence="14 22" id="KW-0067">ATP-binding</keyword>
<keyword evidence="17" id="KW-1015">Disulfide bond</keyword>
<evidence type="ECO:0000256" key="11">
    <source>
        <dbReference type="ARBA" id="ARBA00022734"/>
    </source>
</evidence>
<evidence type="ECO:0000256" key="10">
    <source>
        <dbReference type="ARBA" id="ARBA00022729"/>
    </source>
</evidence>
<dbReference type="GO" id="GO:0030246">
    <property type="term" value="F:carbohydrate binding"/>
    <property type="evidence" value="ECO:0007669"/>
    <property type="project" value="UniProtKB-KW"/>
</dbReference>
<evidence type="ECO:0000259" key="24">
    <source>
        <dbReference type="PROSITE" id="PS50011"/>
    </source>
</evidence>
<keyword evidence="27" id="KW-1185">Reference proteome</keyword>
<keyword evidence="18" id="KW-0675">Receptor</keyword>
<evidence type="ECO:0000313" key="26">
    <source>
        <dbReference type="EMBL" id="KAF7142157.1"/>
    </source>
</evidence>
<dbReference type="PROSITE" id="PS50948">
    <property type="entry name" value="PAN"/>
    <property type="match status" value="1"/>
</dbReference>
<keyword evidence="15 23" id="KW-1133">Transmembrane helix</keyword>
<evidence type="ECO:0000256" key="1">
    <source>
        <dbReference type="ARBA" id="ARBA00004251"/>
    </source>
</evidence>
<name>A0A834LNG5_RHOSS</name>
<dbReference type="Pfam" id="PF00069">
    <property type="entry name" value="Pkinase"/>
    <property type="match status" value="2"/>
</dbReference>
<dbReference type="PANTHER" id="PTHR47976">
    <property type="entry name" value="G-TYPE LECTIN S-RECEPTOR-LIKE SERINE/THREONINE-PROTEIN KINASE SD2-5"/>
    <property type="match status" value="1"/>
</dbReference>
<evidence type="ECO:0000256" key="19">
    <source>
        <dbReference type="ARBA" id="ARBA00023180"/>
    </source>
</evidence>
<dbReference type="PROSITE" id="PS00108">
    <property type="entry name" value="PROTEIN_KINASE_ST"/>
    <property type="match status" value="1"/>
</dbReference>
<keyword evidence="9 23" id="KW-0812">Transmembrane</keyword>
<dbReference type="PROSITE" id="PS50011">
    <property type="entry name" value="PROTEIN_KINASE_DOM"/>
    <property type="match status" value="2"/>
</dbReference>
<dbReference type="EC" id="2.7.11.1" evidence="4"/>
<dbReference type="InterPro" id="IPR003609">
    <property type="entry name" value="Pan_app"/>
</dbReference>
<dbReference type="SUPFAM" id="SSF56112">
    <property type="entry name" value="Protein kinase-like (PK-like)"/>
    <property type="match status" value="2"/>
</dbReference>
<gene>
    <name evidence="26" type="ORF">RHSIM_Rhsim06G0123200</name>
</gene>
<evidence type="ECO:0000256" key="18">
    <source>
        <dbReference type="ARBA" id="ARBA00023170"/>
    </source>
</evidence>
<keyword evidence="6" id="KW-0723">Serine/threonine-protein kinase</keyword>
<feature type="binding site" evidence="22">
    <location>
        <position position="666"/>
    </location>
    <ligand>
        <name>ATP</name>
        <dbReference type="ChEBI" id="CHEBI:30616"/>
    </ligand>
</feature>
<evidence type="ECO:0000256" key="3">
    <source>
        <dbReference type="ARBA" id="ARBA00010217"/>
    </source>
</evidence>
<dbReference type="CDD" id="cd14066">
    <property type="entry name" value="STKc_IRAK"/>
    <property type="match status" value="1"/>
</dbReference>
<accession>A0A834LNG5</accession>
<dbReference type="Gene3D" id="1.10.510.10">
    <property type="entry name" value="Transferase(Phosphotransferase) domain 1"/>
    <property type="match status" value="2"/>
</dbReference>
<feature type="domain" description="Protein kinase" evidence="24">
    <location>
        <begin position="638"/>
        <end position="922"/>
    </location>
</feature>
<dbReference type="GO" id="GO:0002229">
    <property type="term" value="P:defense response to oomycetes"/>
    <property type="evidence" value="ECO:0007669"/>
    <property type="project" value="UniProtKB-ARBA"/>
</dbReference>
<evidence type="ECO:0000256" key="22">
    <source>
        <dbReference type="PROSITE-ProRule" id="PRU10141"/>
    </source>
</evidence>
<comment type="catalytic activity">
    <reaction evidence="21">
        <text>L-seryl-[protein] + ATP = O-phospho-L-seryl-[protein] + ADP + H(+)</text>
        <dbReference type="Rhea" id="RHEA:17989"/>
        <dbReference type="Rhea" id="RHEA-COMP:9863"/>
        <dbReference type="Rhea" id="RHEA-COMP:11604"/>
        <dbReference type="ChEBI" id="CHEBI:15378"/>
        <dbReference type="ChEBI" id="CHEBI:29999"/>
        <dbReference type="ChEBI" id="CHEBI:30616"/>
        <dbReference type="ChEBI" id="CHEBI:83421"/>
        <dbReference type="ChEBI" id="CHEBI:456216"/>
        <dbReference type="EC" id="2.7.11.1"/>
    </reaction>
</comment>
<evidence type="ECO:0000256" key="15">
    <source>
        <dbReference type="ARBA" id="ARBA00022989"/>
    </source>
</evidence>
<dbReference type="InterPro" id="IPR051343">
    <property type="entry name" value="G-type_lectin_kinases/EP1-like"/>
</dbReference>
<evidence type="ECO:0000256" key="7">
    <source>
        <dbReference type="ARBA" id="ARBA00022553"/>
    </source>
</evidence>
<feature type="domain" description="Apple" evidence="25">
    <location>
        <begin position="149"/>
        <end position="230"/>
    </location>
</feature>
<comment type="subcellular location">
    <subcellularLocation>
        <location evidence="1">Cell membrane</location>
        <topology evidence="1">Single-pass type I membrane protein</topology>
    </subcellularLocation>
</comment>
<dbReference type="AlphaFoldDB" id="A0A834LNG5"/>
<dbReference type="GO" id="GO:0004674">
    <property type="term" value="F:protein serine/threonine kinase activity"/>
    <property type="evidence" value="ECO:0007669"/>
    <property type="project" value="UniProtKB-KW"/>
</dbReference>
<proteinExistence type="inferred from homology"/>
<evidence type="ECO:0000256" key="14">
    <source>
        <dbReference type="ARBA" id="ARBA00022840"/>
    </source>
</evidence>
<evidence type="ECO:0000256" key="23">
    <source>
        <dbReference type="SAM" id="Phobius"/>
    </source>
</evidence>
<dbReference type="SMART" id="SM00220">
    <property type="entry name" value="S_TKc"/>
    <property type="match status" value="2"/>
</dbReference>
<comment type="similarity">
    <text evidence="3">In the C-terminal section; belongs to the protein kinase superfamily. Ser/Thr protein kinase family.</text>
</comment>
<protein>
    <recommendedName>
        <fullName evidence="4">non-specific serine/threonine protein kinase</fullName>
        <ecNumber evidence="4">2.7.11.1</ecNumber>
    </recommendedName>
</protein>
<dbReference type="PROSITE" id="PS00107">
    <property type="entry name" value="PROTEIN_KINASE_ATP"/>
    <property type="match status" value="1"/>
</dbReference>
<dbReference type="EMBL" id="WJXA01000006">
    <property type="protein sequence ID" value="KAF7142157.1"/>
    <property type="molecule type" value="Genomic_DNA"/>
</dbReference>
<evidence type="ECO:0000256" key="20">
    <source>
        <dbReference type="ARBA" id="ARBA00047899"/>
    </source>
</evidence>
<keyword evidence="8" id="KW-0808">Transferase</keyword>
<dbReference type="Proteomes" id="UP000626092">
    <property type="component" value="Unassembled WGS sequence"/>
</dbReference>